<protein>
    <submittedName>
        <fullName evidence="1">Uncharacterized protein</fullName>
    </submittedName>
</protein>
<gene>
    <name evidence="1" type="ORF">EYF80_010104</name>
</gene>
<comment type="caution">
    <text evidence="1">The sequence shown here is derived from an EMBL/GenBank/DDBJ whole genome shotgun (WGS) entry which is preliminary data.</text>
</comment>
<evidence type="ECO:0000313" key="1">
    <source>
        <dbReference type="EMBL" id="TNN79730.1"/>
    </source>
</evidence>
<organism evidence="1 2">
    <name type="scientific">Liparis tanakae</name>
    <name type="common">Tanaka's snailfish</name>
    <dbReference type="NCBI Taxonomy" id="230148"/>
    <lineage>
        <taxon>Eukaryota</taxon>
        <taxon>Metazoa</taxon>
        <taxon>Chordata</taxon>
        <taxon>Craniata</taxon>
        <taxon>Vertebrata</taxon>
        <taxon>Euteleostomi</taxon>
        <taxon>Actinopterygii</taxon>
        <taxon>Neopterygii</taxon>
        <taxon>Teleostei</taxon>
        <taxon>Neoteleostei</taxon>
        <taxon>Acanthomorphata</taxon>
        <taxon>Eupercaria</taxon>
        <taxon>Perciformes</taxon>
        <taxon>Cottioidei</taxon>
        <taxon>Cottales</taxon>
        <taxon>Liparidae</taxon>
        <taxon>Liparis</taxon>
    </lineage>
</organism>
<dbReference type="EMBL" id="SRLO01000062">
    <property type="protein sequence ID" value="TNN79730.1"/>
    <property type="molecule type" value="Genomic_DNA"/>
</dbReference>
<keyword evidence="2" id="KW-1185">Reference proteome</keyword>
<proteinExistence type="predicted"/>
<reference evidence="1 2" key="1">
    <citation type="submission" date="2019-03" db="EMBL/GenBank/DDBJ databases">
        <title>First draft genome of Liparis tanakae, snailfish: a comprehensive survey of snailfish specific genes.</title>
        <authorList>
            <person name="Kim W."/>
            <person name="Song I."/>
            <person name="Jeong J.-H."/>
            <person name="Kim D."/>
            <person name="Kim S."/>
            <person name="Ryu S."/>
            <person name="Song J.Y."/>
            <person name="Lee S.K."/>
        </authorList>
    </citation>
    <scope>NUCLEOTIDE SEQUENCE [LARGE SCALE GENOMIC DNA]</scope>
    <source>
        <tissue evidence="1">Muscle</tissue>
    </source>
</reference>
<evidence type="ECO:0000313" key="2">
    <source>
        <dbReference type="Proteomes" id="UP000314294"/>
    </source>
</evidence>
<sequence length="113" mass="12652">MAKCDIDERGDNKTKMGPRIQRPAVEASLHAQLTPDRDHPLNGVSLFYPERHTGLVEPDEQRLDMSYWLVESMKAGTLQAVCTSDLFGGEELISVKCASQCPPGRRERGRIEL</sequence>
<dbReference type="Proteomes" id="UP000314294">
    <property type="component" value="Unassembled WGS sequence"/>
</dbReference>
<dbReference type="AlphaFoldDB" id="A0A4Z2INY4"/>
<accession>A0A4Z2INY4</accession>
<name>A0A4Z2INY4_9TELE</name>